<proteinExistence type="predicted"/>
<evidence type="ECO:0000256" key="5">
    <source>
        <dbReference type="ARBA" id="ARBA00022833"/>
    </source>
</evidence>
<dbReference type="GO" id="GO:0046765">
    <property type="term" value="P:viral budding from nuclear membrane"/>
    <property type="evidence" value="ECO:0007669"/>
    <property type="project" value="InterPro"/>
</dbReference>
<evidence type="ECO:0000256" key="7">
    <source>
        <dbReference type="ARBA" id="ARBA00023136"/>
    </source>
</evidence>
<feature type="region of interest" description="Disordered" evidence="8">
    <location>
        <begin position="1"/>
        <end position="44"/>
    </location>
</feature>
<keyword evidence="1" id="KW-0597">Phosphoprotein</keyword>
<keyword evidence="4" id="KW-0863">Zinc-finger</keyword>
<evidence type="ECO:0000256" key="3">
    <source>
        <dbReference type="ARBA" id="ARBA00022723"/>
    </source>
</evidence>
<dbReference type="KEGG" id="vg:26633664"/>
<keyword evidence="2" id="KW-1048">Host nucleus</keyword>
<accession>Q5ZR66</accession>
<protein>
    <submittedName>
        <fullName evidence="9">Nuclear phosphoprotein</fullName>
    </submittedName>
</protein>
<dbReference type="GO" id="GO:0008270">
    <property type="term" value="F:zinc ion binding"/>
    <property type="evidence" value="ECO:0007669"/>
    <property type="project" value="UniProtKB-KW"/>
</dbReference>
<keyword evidence="3" id="KW-0479">Metal-binding</keyword>
<gene>
    <name evidence="9" type="primary">UL31</name>
</gene>
<evidence type="ECO:0000313" key="10">
    <source>
        <dbReference type="Proteomes" id="UP000242799"/>
    </source>
</evidence>
<dbReference type="Pfam" id="PF02718">
    <property type="entry name" value="Herpes_UL31"/>
    <property type="match status" value="1"/>
</dbReference>
<dbReference type="EMBL" id="AF035003">
    <property type="protein sequence ID" value="AAU93329.1"/>
    <property type="molecule type" value="Genomic_DNA"/>
</dbReference>
<feature type="region of interest" description="Disordered" evidence="8">
    <location>
        <begin position="243"/>
        <end position="265"/>
    </location>
</feature>
<keyword evidence="5" id="KW-0862">Zinc</keyword>
<feature type="compositionally biased region" description="Basic residues" evidence="8">
    <location>
        <begin position="17"/>
        <end position="28"/>
    </location>
</feature>
<organism evidence="9 10">
    <name type="scientific">Hawaiian green turtle herpesvirus</name>
    <dbReference type="NCBI Taxonomy" id="70564"/>
    <lineage>
        <taxon>Viruses</taxon>
        <taxon>Duplodnaviria</taxon>
        <taxon>Heunggongvirae</taxon>
        <taxon>Peploviricota</taxon>
        <taxon>Herviviricetes</taxon>
        <taxon>Herpesvirales</taxon>
        <taxon>Orthoherpesviridae</taxon>
        <taxon>Alphaherpesvirinae</taxon>
        <taxon>Scutavirus</taxon>
        <taxon>Scutavirus chelonidalpha5</taxon>
        <taxon>Green turtle herpesvirus</taxon>
    </lineage>
</organism>
<keyword evidence="6" id="KW-1043">Host membrane</keyword>
<dbReference type="GeneID" id="26633664"/>
<evidence type="ECO:0000256" key="4">
    <source>
        <dbReference type="ARBA" id="ARBA00022771"/>
    </source>
</evidence>
<dbReference type="RefSeq" id="YP_009207092.1">
    <property type="nucleotide sequence ID" value="NC_028891.1"/>
</dbReference>
<dbReference type="OrthoDB" id="9304at10239"/>
<sequence>MSEETDRSRWSRGRASVGRRRSLSRARRALPYARPSRRRSRGDEATCGLDPVKLYFQYVTKNPALELELLRLMTAPLVGSTRVGLPCYLSTVTPDCCLRFSKMGQFSVVDVTCEICAGGRRVTPRLDEPALILAYMHQIRHMVDNKEFYNSLLNYAAFSGLDPKTVFAQVLRRRTLFFVYYMFQRYTEDFYVLFRGFSDLHLVFKNEAVHLASDFLRQLAQNTVGYVCVADVWDKRFVISIGPSDASDDPPGPEEEESQEGNVPDAADIYCKSQDLAYLDEVSNEYQKMYKAFDKFAPSFHSRGFRA</sequence>
<evidence type="ECO:0000256" key="8">
    <source>
        <dbReference type="SAM" id="MobiDB-lite"/>
    </source>
</evidence>
<name>Q5ZR66_9ALPH</name>
<feature type="compositionally biased region" description="Acidic residues" evidence="8">
    <location>
        <begin position="246"/>
        <end position="259"/>
    </location>
</feature>
<keyword evidence="7" id="KW-0472">Membrane</keyword>
<dbReference type="InterPro" id="IPR021152">
    <property type="entry name" value="Herpes_UL31"/>
</dbReference>
<evidence type="ECO:0000256" key="1">
    <source>
        <dbReference type="ARBA" id="ARBA00022553"/>
    </source>
</evidence>
<dbReference type="Proteomes" id="UP000242799">
    <property type="component" value="Segment"/>
</dbReference>
<evidence type="ECO:0000256" key="6">
    <source>
        <dbReference type="ARBA" id="ARBA00022870"/>
    </source>
</evidence>
<evidence type="ECO:0000256" key="2">
    <source>
        <dbReference type="ARBA" id="ARBA00022562"/>
    </source>
</evidence>
<reference evidence="9 10" key="1">
    <citation type="journal article" date="1998" name="Virology">
        <title>Three closely related herpesviruses are associated with fibropapillomatosis in marine turtles.</title>
        <authorList>
            <person name="Quackenbush S.L."/>
            <person name="Work T.M."/>
            <person name="Balazs G.H."/>
            <person name="Casey R.N."/>
            <person name="Rovnak J."/>
            <person name="Chaves A."/>
            <person name="duToit L."/>
            <person name="Baines J.D."/>
            <person name="Parrish C.R."/>
            <person name="Bowser P.R."/>
            <person name="Casey J.W."/>
        </authorList>
    </citation>
    <scope>NUCLEOTIDE SEQUENCE [LARGE SCALE GENOMIC DNA]</scope>
</reference>
<evidence type="ECO:0000313" key="9">
    <source>
        <dbReference type="EMBL" id="AAU93329.1"/>
    </source>
</evidence>